<evidence type="ECO:0000256" key="7">
    <source>
        <dbReference type="ARBA" id="ARBA00022843"/>
    </source>
</evidence>
<feature type="domain" description="TRASH" evidence="9">
    <location>
        <begin position="634"/>
        <end position="674"/>
    </location>
</feature>
<evidence type="ECO:0000256" key="4">
    <source>
        <dbReference type="ARBA" id="ARBA00022737"/>
    </source>
</evidence>
<dbReference type="InterPro" id="IPR057926">
    <property type="entry name" value="QRICH1_dom"/>
</dbReference>
<evidence type="ECO:0000256" key="8">
    <source>
        <dbReference type="SAM" id="MobiDB-lite"/>
    </source>
</evidence>
<organism evidence="10 11">
    <name type="scientific">Labeo rohita</name>
    <name type="common">Indian major carp</name>
    <name type="synonym">Cyprinus rohita</name>
    <dbReference type="NCBI Taxonomy" id="84645"/>
    <lineage>
        <taxon>Eukaryota</taxon>
        <taxon>Metazoa</taxon>
        <taxon>Chordata</taxon>
        <taxon>Craniata</taxon>
        <taxon>Vertebrata</taxon>
        <taxon>Euteleostomi</taxon>
        <taxon>Actinopterygii</taxon>
        <taxon>Neopterygii</taxon>
        <taxon>Teleostei</taxon>
        <taxon>Ostariophysi</taxon>
        <taxon>Cypriniformes</taxon>
        <taxon>Cyprinidae</taxon>
        <taxon>Labeoninae</taxon>
        <taxon>Labeonini</taxon>
        <taxon>Labeo</taxon>
    </lineage>
</organism>
<feature type="region of interest" description="Disordered" evidence="8">
    <location>
        <begin position="1072"/>
        <end position="1104"/>
    </location>
</feature>
<keyword evidence="1" id="KW-1017">Isopeptide bond</keyword>
<feature type="compositionally biased region" description="Polar residues" evidence="8">
    <location>
        <begin position="1085"/>
        <end position="1097"/>
    </location>
</feature>
<keyword evidence="6" id="KW-0862">Zinc</keyword>
<proteinExistence type="evidence at protein level"/>
<feature type="domain" description="TRASH" evidence="9">
    <location>
        <begin position="931"/>
        <end position="966"/>
    </location>
</feature>
<keyword evidence="11" id="KW-1185">Reference proteome</keyword>
<feature type="region of interest" description="Disordered" evidence="8">
    <location>
        <begin position="94"/>
        <end position="113"/>
    </location>
</feature>
<feature type="region of interest" description="Disordered" evidence="8">
    <location>
        <begin position="448"/>
        <end position="477"/>
    </location>
</feature>
<feature type="region of interest" description="Disordered" evidence="8">
    <location>
        <begin position="372"/>
        <end position="424"/>
    </location>
</feature>
<feature type="compositionally biased region" description="Basic and acidic residues" evidence="8">
    <location>
        <begin position="1304"/>
        <end position="1319"/>
    </location>
</feature>
<gene>
    <name evidence="10" type="ORF">ROHU_020849</name>
</gene>
<dbReference type="InterPro" id="IPR051284">
    <property type="entry name" value="ZnF_MYMT-QRICH1"/>
</dbReference>
<keyword evidence="4" id="KW-0677">Repeat</keyword>
<feature type="compositionally biased region" description="Polar residues" evidence="8">
    <location>
        <begin position="281"/>
        <end position="297"/>
    </location>
</feature>
<feature type="compositionally biased region" description="Polar residues" evidence="8">
    <location>
        <begin position="102"/>
        <end position="113"/>
    </location>
</feature>
<evidence type="ECO:0000256" key="2">
    <source>
        <dbReference type="ARBA" id="ARBA00022553"/>
    </source>
</evidence>
<feature type="region of interest" description="Disordered" evidence="8">
    <location>
        <begin position="199"/>
        <end position="251"/>
    </location>
</feature>
<dbReference type="Pfam" id="PF06467">
    <property type="entry name" value="zf-FCS"/>
    <property type="match status" value="2"/>
</dbReference>
<dbReference type="Pfam" id="PF25561">
    <property type="entry name" value="QRICH1"/>
    <property type="match status" value="1"/>
</dbReference>
<comment type="caution">
    <text evidence="10">The sequence shown here is derived from an EMBL/GenBank/DDBJ whole genome shotgun (WGS) entry which is preliminary data.</text>
</comment>
<evidence type="ECO:0000256" key="3">
    <source>
        <dbReference type="ARBA" id="ARBA00022723"/>
    </source>
</evidence>
<dbReference type="STRING" id="84645.A0A498MZW2"/>
<dbReference type="Pfam" id="PF24900">
    <property type="entry name" value="TRASH_ZMYM4"/>
    <property type="match status" value="1"/>
</dbReference>
<feature type="domain" description="TRASH" evidence="9">
    <location>
        <begin position="717"/>
        <end position="756"/>
    </location>
</feature>
<keyword evidence="12" id="KW-1267">Proteomics identification</keyword>
<sequence>MSTTRGPSGLSMNTVELKHQWAMQRNRTLVQTYLLSSSVLPLPGSRSGDDFRLPSLSRSTHGRTTTVSLSISEPCLFTPGQRAVFEGFSKNRHPLLHKRGPSSPSCKTLDNTKTPQQSYHQVYMHFSQPLKPVPKIGQAFTHSQRRAAENRGLQPLVRQRKLPVNLETLSVRGKTCLPTQHLPTSSSSASRTQLHVFLPAEGAGQEEDRDSESVDEGFMDELDNKVTTLRLQRDPKTSKQREKSLTGQMYRPDGMPRAIVIVKLRPVDKCRHFSLSEVKSGPSQSTEAVSPLGSTSAARVPMASEDSTEHLPGDAAGSEVKPDAVESFLLDATEAGVDEANLQNSLMGSQQMEQEGVEKLQEEIVEDLDLSQQTGVDHESGPEEASESDQNKDENCAQGHSEQRNAGKVEKNEERKIAVDPAQYSEELVIAKVEDFTNEMTIAVDQTEDCDGRMEVDGSDDAGKSCSKPIKREKTEPSVVQTESQLKTEVKPQVAQLSAALPVKVKDEPMDEEYENASEPLGSVGNIKDEPDTAAEFTQTSDAIKISAVFSVGGNSTSIVPAAAPAKPAPSPTLSLRSLAPANPIGVVCTGCNKVLLKGQTAFQRKGCPKLYCSPQCLCSTSNVVVKIPQKKQCHHCLKDILDPKDVISAPVDLSGTVKEFCSQKCISALSFKCSVCQKSGMTYTHEVNLMGTVHKLCSNSCFNQFRSSNKLNVNSCVNCGGLCNGPDSQCPSLQIEGSVMKFCRQNCLTGFKKKSLKPVPCKICRTMRPVAEMVDCPNMDGIRELFCSVSCVTANKVQTVSSSDFDALSANADAASVFFMESFSKTKPIMPVNTVTSTSNNTSTPKPATPKPAAPKPVTPKPTPPESTSSAKTNVSSGPVQTVTKIPCSQCLNTFFHRPELLEFKRKMYAFCDNSCVEEFKQINNVMARCEYCKIDKVVKEVKRINKIDRSFCSEGCKLLYKHDLVKRWGKKHCRNCFYCSGSAQSLVTEVIDNVEQEFCGSLCLSQHTLLLRKEIKCSMCRQAKKMTETVKWMGTSPSPSPAPQSTVNRTPPITKEATPVIASVISLSSASNGQPASVPAATAKSTGNAASTQTDGAKASAPPPRILKNKALLCKPLSQNKGTSCKPNVCDMNTQTDGPSMMVLPVPVPIYVPLPMNLYTQYTPKSVGLPLPVPVPLFFPTTLDSAERIVKTIQEIKEKIPDDPLEADLIMMAEMVAEDAEKEKSITVTDPTGNIMDDLDLEVLSSNLSWEEDSVSSAQTWDPTPEPDRPPPSRSAILTPISTAAEEPQMDLEADFPIESIELFRGETQKETTDSGKRKSRKRKHDGFPQKKRARKSAAVVPVKPALDNLSNLSKLQHEYAVNAWKEWVRWRNAQPNMETPKFGSRSMTLKEDLLKCCTAELSYGLCKFVYEVRRPNGEKYSPDSIFYLCLGIQKYLFENSRLENIFADVFYTKFCQELTNILREWKPTILPSGYVHSRVEEEYLWDCKQLGAFSPGVLLNTLLYFFTKYFNYKTAEQHRRLSFGHIVRCSRSKGNTKVACLRFYPPKDDTSTAGVPAKKRKEEEDENDTVYEIKENADNPLRCPVRLYEFYLSKCSPSVRQRTTDFYLSPERSCVPNSPMWFSTTSLSDEALDSMLTRILTVRELHLDRDKSPNESDSDSDSDFKP</sequence>
<dbReference type="EMBL" id="QBIY01012241">
    <property type="protein sequence ID" value="RXN26370.1"/>
    <property type="molecule type" value="Genomic_DNA"/>
</dbReference>
<feature type="compositionally biased region" description="Low complexity" evidence="8">
    <location>
        <begin position="835"/>
        <end position="847"/>
    </location>
</feature>
<feature type="region of interest" description="Disordered" evidence="8">
    <location>
        <begin position="1256"/>
        <end position="1278"/>
    </location>
</feature>
<dbReference type="SUPFAM" id="SSF57716">
    <property type="entry name" value="Glucocorticoid receptor-like (DNA-binding domain)"/>
    <property type="match status" value="1"/>
</dbReference>
<keyword evidence="5" id="KW-0863">Zinc-finger</keyword>
<dbReference type="Pfam" id="PF12012">
    <property type="entry name" value="DUF3504"/>
    <property type="match status" value="1"/>
</dbReference>
<keyword evidence="7" id="KW-0832">Ubl conjugation</keyword>
<dbReference type="InterPro" id="IPR021893">
    <property type="entry name" value="ZMYM2-like_C"/>
</dbReference>
<evidence type="ECO:0000313" key="11">
    <source>
        <dbReference type="Proteomes" id="UP000290572"/>
    </source>
</evidence>
<dbReference type="InterPro" id="IPR011017">
    <property type="entry name" value="TRASH_dom"/>
</dbReference>
<dbReference type="SMART" id="SM00746">
    <property type="entry name" value="TRASH"/>
    <property type="match status" value="6"/>
</dbReference>
<feature type="region of interest" description="Disordered" evidence="8">
    <location>
        <begin position="276"/>
        <end position="320"/>
    </location>
</feature>
<feature type="compositionally biased region" description="Basic and acidic residues" evidence="8">
    <location>
        <begin position="231"/>
        <end position="244"/>
    </location>
</feature>
<evidence type="ECO:0000256" key="1">
    <source>
        <dbReference type="ARBA" id="ARBA00022499"/>
    </source>
</evidence>
<dbReference type="PANTHER" id="PTHR45736">
    <property type="entry name" value="ZINC FINGER MYM-TYPE PROTEIN"/>
    <property type="match status" value="1"/>
</dbReference>
<evidence type="ECO:0007829" key="12">
    <source>
        <dbReference type="PeptideAtlas" id="A0A498MZW2"/>
    </source>
</evidence>
<dbReference type="Proteomes" id="UP000290572">
    <property type="component" value="Unassembled WGS sequence"/>
</dbReference>
<reference evidence="10 11" key="1">
    <citation type="submission" date="2018-03" db="EMBL/GenBank/DDBJ databases">
        <title>Draft genome sequence of Rohu Carp (Labeo rohita).</title>
        <authorList>
            <person name="Das P."/>
            <person name="Kushwaha B."/>
            <person name="Joshi C.G."/>
            <person name="Kumar D."/>
            <person name="Nagpure N.S."/>
            <person name="Sahoo L."/>
            <person name="Das S.P."/>
            <person name="Bit A."/>
            <person name="Patnaik S."/>
            <person name="Meher P.K."/>
            <person name="Jayasankar P."/>
            <person name="Koringa P.G."/>
            <person name="Patel N.V."/>
            <person name="Hinsu A.T."/>
            <person name="Kumar R."/>
            <person name="Pandey M."/>
            <person name="Agarwal S."/>
            <person name="Srivastava S."/>
            <person name="Singh M."/>
            <person name="Iquebal M.A."/>
            <person name="Jaiswal S."/>
            <person name="Angadi U.B."/>
            <person name="Kumar N."/>
            <person name="Raza M."/>
            <person name="Shah T.M."/>
            <person name="Rai A."/>
            <person name="Jena J.K."/>
        </authorList>
    </citation>
    <scope>NUCLEOTIDE SEQUENCE [LARGE SCALE GENOMIC DNA]</scope>
    <source>
        <strain evidence="10">DASCIFA01</strain>
        <tissue evidence="10">Testis</tissue>
    </source>
</reference>
<name>A0A498MZW2_LABRO</name>
<feature type="compositionally biased region" description="Pro residues" evidence="8">
    <location>
        <begin position="848"/>
        <end position="866"/>
    </location>
</feature>
<feature type="region of interest" description="Disordered" evidence="8">
    <location>
        <begin position="1034"/>
        <end position="1054"/>
    </location>
</feature>
<feature type="domain" description="TRASH" evidence="9">
    <location>
        <begin position="978"/>
        <end position="1013"/>
    </location>
</feature>
<feature type="compositionally biased region" description="Basic residues" evidence="8">
    <location>
        <begin position="1320"/>
        <end position="1337"/>
    </location>
</feature>
<evidence type="ECO:0000256" key="6">
    <source>
        <dbReference type="ARBA" id="ARBA00022833"/>
    </source>
</evidence>
<keyword evidence="2" id="KW-0597">Phosphoprotein</keyword>
<evidence type="ECO:0000313" key="10">
    <source>
        <dbReference type="EMBL" id="RXN26370.1"/>
    </source>
</evidence>
<protein>
    <submittedName>
        <fullName evidence="10">Zinc finger MYM-type 4-like protein</fullName>
    </submittedName>
</protein>
<feature type="domain" description="TRASH" evidence="9">
    <location>
        <begin position="677"/>
        <end position="710"/>
    </location>
</feature>
<evidence type="ECO:0000256" key="5">
    <source>
        <dbReference type="ARBA" id="ARBA00022771"/>
    </source>
</evidence>
<feature type="compositionally biased region" description="Basic and acidic residues" evidence="8">
    <location>
        <begin position="389"/>
        <end position="418"/>
    </location>
</feature>
<accession>A0A498MZW2</accession>
<feature type="region of interest" description="Disordered" evidence="8">
    <location>
        <begin position="1552"/>
        <end position="1571"/>
    </location>
</feature>
<dbReference type="PANTHER" id="PTHR45736:SF5">
    <property type="entry name" value="ZINC FINGER MYM-TYPE PROTEIN 4"/>
    <property type="match status" value="1"/>
</dbReference>
<dbReference type="GO" id="GO:0008270">
    <property type="term" value="F:zinc ion binding"/>
    <property type="evidence" value="ECO:0007669"/>
    <property type="project" value="UniProtKB-KW"/>
</dbReference>
<feature type="domain" description="TRASH" evidence="9">
    <location>
        <begin position="889"/>
        <end position="925"/>
    </location>
</feature>
<feature type="region of interest" description="Disordered" evidence="8">
    <location>
        <begin position="1304"/>
        <end position="1337"/>
    </location>
</feature>
<keyword evidence="3" id="KW-0479">Metal-binding</keyword>
<feature type="region of interest" description="Disordered" evidence="8">
    <location>
        <begin position="835"/>
        <end position="880"/>
    </location>
</feature>
<evidence type="ECO:0000259" key="9">
    <source>
        <dbReference type="SMART" id="SM00746"/>
    </source>
</evidence>
<dbReference type="InterPro" id="IPR010507">
    <property type="entry name" value="Znf_MYM"/>
</dbReference>
<feature type="compositionally biased region" description="Acidic residues" evidence="8">
    <location>
        <begin position="204"/>
        <end position="221"/>
    </location>
</feature>